<dbReference type="GeneTree" id="ENSGT01000000215368"/>
<name>G3URC5_MELGA</name>
<reference evidence="2" key="2">
    <citation type="submission" date="2025-08" db="UniProtKB">
        <authorList>
            <consortium name="Ensembl"/>
        </authorList>
    </citation>
    <scope>IDENTIFICATION</scope>
</reference>
<reference evidence="2 3" key="1">
    <citation type="journal article" date="2010" name="PLoS Biol.">
        <title>Multi-platform next-generation sequencing of the domestic turkey (Meleagris gallopavo): genome assembly and analysis.</title>
        <authorList>
            <person name="Dalloul R.A."/>
            <person name="Long J.A."/>
            <person name="Zimin A.V."/>
            <person name="Aslam L."/>
            <person name="Beal K."/>
            <person name="Blomberg L.A."/>
            <person name="Bouffard P."/>
            <person name="Burt D.W."/>
            <person name="Crasta O."/>
            <person name="Crooijmans R.P."/>
            <person name="Cooper K."/>
            <person name="Coulombe R.A."/>
            <person name="De S."/>
            <person name="Delany M.E."/>
            <person name="Dodgson J.B."/>
            <person name="Dong J.J."/>
            <person name="Evans C."/>
            <person name="Frederickson K.M."/>
            <person name="Flicek P."/>
            <person name="Florea L."/>
            <person name="Folkerts O."/>
            <person name="Groenen M.A."/>
            <person name="Harkins T.T."/>
            <person name="Herrero J."/>
            <person name="Hoffmann S."/>
            <person name="Megens H.J."/>
            <person name="Jiang A."/>
            <person name="de Jong P."/>
            <person name="Kaiser P."/>
            <person name="Kim H."/>
            <person name="Kim K.W."/>
            <person name="Kim S."/>
            <person name="Langenberger D."/>
            <person name="Lee M.K."/>
            <person name="Lee T."/>
            <person name="Mane S."/>
            <person name="Marcais G."/>
            <person name="Marz M."/>
            <person name="McElroy A.P."/>
            <person name="Modise T."/>
            <person name="Nefedov M."/>
            <person name="Notredame C."/>
            <person name="Paton I.R."/>
            <person name="Payne W.S."/>
            <person name="Pertea G."/>
            <person name="Prickett D."/>
            <person name="Puiu D."/>
            <person name="Qioa D."/>
            <person name="Raineri E."/>
            <person name="Ruffier M."/>
            <person name="Salzberg S.L."/>
            <person name="Schatz M.C."/>
            <person name="Scheuring C."/>
            <person name="Schmidt C.J."/>
            <person name="Schroeder S."/>
            <person name="Searle S.M."/>
            <person name="Smith E.J."/>
            <person name="Smith J."/>
            <person name="Sonstegard T.S."/>
            <person name="Stadler P.F."/>
            <person name="Tafer H."/>
            <person name="Tu Z.J."/>
            <person name="Van Tassell C.P."/>
            <person name="Vilella A.J."/>
            <person name="Williams K.P."/>
            <person name="Yorke J.A."/>
            <person name="Zhang L."/>
            <person name="Zhang H.B."/>
            <person name="Zhang X."/>
            <person name="Zhang Y."/>
            <person name="Reed K.M."/>
        </authorList>
    </citation>
    <scope>NUCLEOTIDE SEQUENCE [LARGE SCALE GENOMIC DNA]</scope>
</reference>
<dbReference type="Bgee" id="ENSMGAG00000017213">
    <property type="expression patterns" value="Expressed in brain"/>
</dbReference>
<feature type="signal peptide" evidence="1">
    <location>
        <begin position="1"/>
        <end position="18"/>
    </location>
</feature>
<proteinExistence type="predicted"/>
<dbReference type="HOGENOM" id="CLU_098327_1_0_1"/>
<dbReference type="Ensembl" id="ENSMGAT00000020129.2">
    <property type="protein sequence ID" value="ENSMGAP00000018227.2"/>
    <property type="gene ID" value="ENSMGAG00000017213.2"/>
</dbReference>
<evidence type="ECO:0000256" key="1">
    <source>
        <dbReference type="SAM" id="SignalP"/>
    </source>
</evidence>
<feature type="chain" id="PRO_5032680245" evidence="1">
    <location>
        <begin position="19"/>
        <end position="101"/>
    </location>
</feature>
<dbReference type="Proteomes" id="UP000001645">
    <property type="component" value="Chromosome 3"/>
</dbReference>
<keyword evidence="1" id="KW-0732">Signal</keyword>
<accession>G3URC5</accession>
<dbReference type="AlphaFoldDB" id="G3URC5"/>
<organism evidence="2 3">
    <name type="scientific">Meleagris gallopavo</name>
    <name type="common">Wild turkey</name>
    <dbReference type="NCBI Taxonomy" id="9103"/>
    <lineage>
        <taxon>Eukaryota</taxon>
        <taxon>Metazoa</taxon>
        <taxon>Chordata</taxon>
        <taxon>Craniata</taxon>
        <taxon>Vertebrata</taxon>
        <taxon>Euteleostomi</taxon>
        <taxon>Archelosauria</taxon>
        <taxon>Archosauria</taxon>
        <taxon>Dinosauria</taxon>
        <taxon>Saurischia</taxon>
        <taxon>Theropoda</taxon>
        <taxon>Coelurosauria</taxon>
        <taxon>Aves</taxon>
        <taxon>Neognathae</taxon>
        <taxon>Galloanserae</taxon>
        <taxon>Galliformes</taxon>
        <taxon>Phasianidae</taxon>
        <taxon>Meleagridinae</taxon>
        <taxon>Meleagris</taxon>
    </lineage>
</organism>
<dbReference type="InParanoid" id="G3URC5"/>
<protein>
    <submittedName>
        <fullName evidence="2">Uncharacterized protein</fullName>
    </submittedName>
</protein>
<keyword evidence="3" id="KW-1185">Reference proteome</keyword>
<evidence type="ECO:0000313" key="3">
    <source>
        <dbReference type="Proteomes" id="UP000001645"/>
    </source>
</evidence>
<sequence length="101" mass="12005">MRAYSFLTVLLWSSVLHGIRMIPSQKRTNKYSYSERITRLSENDGKTLHRTKRGWMWNQFFLLEEYTGPDTQYVGKVILLDFSNFFRKWSSLVNKIGNCSD</sequence>
<reference evidence="2" key="3">
    <citation type="submission" date="2025-09" db="UniProtKB">
        <authorList>
            <consortium name="Ensembl"/>
        </authorList>
    </citation>
    <scope>IDENTIFICATION</scope>
</reference>
<evidence type="ECO:0000313" key="2">
    <source>
        <dbReference type="Ensembl" id="ENSMGAP00000018227.2"/>
    </source>
</evidence>